<evidence type="ECO:0000313" key="2">
    <source>
        <dbReference type="EMBL" id="KAL3116011.1"/>
    </source>
</evidence>
<evidence type="ECO:0000256" key="1">
    <source>
        <dbReference type="SAM" id="MobiDB-lite"/>
    </source>
</evidence>
<accession>A0ABD2LLA6</accession>
<keyword evidence="3" id="KW-1185">Reference proteome</keyword>
<reference evidence="2 3" key="1">
    <citation type="submission" date="2024-10" db="EMBL/GenBank/DDBJ databases">
        <authorList>
            <person name="Kim D."/>
        </authorList>
    </citation>
    <scope>NUCLEOTIDE SEQUENCE [LARGE SCALE GENOMIC DNA]</scope>
    <source>
        <strain evidence="2">BH-2024</strain>
    </source>
</reference>
<sequence length="105" mass="11669">MENGTGNGRRGKGETKEGEKGTGKWDGERLVERERMLRPLRGFGCPSADECPLRPPPPALFIDAFALSFAHRPVKSCNGIHLEEGKDRIDHIHCEAKLEMSGRTQ</sequence>
<feature type="region of interest" description="Disordered" evidence="1">
    <location>
        <begin position="1"/>
        <end position="30"/>
    </location>
</feature>
<proteinExistence type="predicted"/>
<dbReference type="EMBL" id="JBICBT010000362">
    <property type="protein sequence ID" value="KAL3116011.1"/>
    <property type="molecule type" value="Genomic_DNA"/>
</dbReference>
<protein>
    <submittedName>
        <fullName evidence="2">Uncharacterized protein</fullName>
    </submittedName>
</protein>
<comment type="caution">
    <text evidence="2">The sequence shown here is derived from an EMBL/GenBank/DDBJ whole genome shotgun (WGS) entry which is preliminary data.</text>
</comment>
<gene>
    <name evidence="2" type="ORF">niasHT_007311</name>
</gene>
<evidence type="ECO:0000313" key="3">
    <source>
        <dbReference type="Proteomes" id="UP001620626"/>
    </source>
</evidence>
<feature type="compositionally biased region" description="Basic and acidic residues" evidence="1">
    <location>
        <begin position="11"/>
        <end position="30"/>
    </location>
</feature>
<name>A0ABD2LLA6_9BILA</name>
<dbReference type="Proteomes" id="UP001620626">
    <property type="component" value="Unassembled WGS sequence"/>
</dbReference>
<organism evidence="2 3">
    <name type="scientific">Heterodera trifolii</name>
    <dbReference type="NCBI Taxonomy" id="157864"/>
    <lineage>
        <taxon>Eukaryota</taxon>
        <taxon>Metazoa</taxon>
        <taxon>Ecdysozoa</taxon>
        <taxon>Nematoda</taxon>
        <taxon>Chromadorea</taxon>
        <taxon>Rhabditida</taxon>
        <taxon>Tylenchina</taxon>
        <taxon>Tylenchomorpha</taxon>
        <taxon>Tylenchoidea</taxon>
        <taxon>Heteroderidae</taxon>
        <taxon>Heteroderinae</taxon>
        <taxon>Heterodera</taxon>
    </lineage>
</organism>
<dbReference type="AlphaFoldDB" id="A0ABD2LLA6"/>